<dbReference type="Proteomes" id="UP001172102">
    <property type="component" value="Unassembled WGS sequence"/>
</dbReference>
<proteinExistence type="predicted"/>
<evidence type="ECO:0000313" key="2">
    <source>
        <dbReference type="Proteomes" id="UP001172102"/>
    </source>
</evidence>
<comment type="caution">
    <text evidence="1">The sequence shown here is derived from an EMBL/GenBank/DDBJ whole genome shotgun (WGS) entry which is preliminary data.</text>
</comment>
<accession>A0AA40EAI2</accession>
<dbReference type="EMBL" id="JAUKUA010000001">
    <property type="protein sequence ID" value="KAK0730101.1"/>
    <property type="molecule type" value="Genomic_DNA"/>
</dbReference>
<dbReference type="AlphaFoldDB" id="A0AA40EAI2"/>
<gene>
    <name evidence="1" type="ORF">B0H67DRAFT_560750</name>
</gene>
<keyword evidence="2" id="KW-1185">Reference proteome</keyword>
<evidence type="ECO:0000313" key="1">
    <source>
        <dbReference type="EMBL" id="KAK0730101.1"/>
    </source>
</evidence>
<name>A0AA40EAI2_9PEZI</name>
<sequence>MWLMGLMSREWKQYNTKANGSTTFEAAYVLHRGAEPRDILYDSGSLMVVDFERAEYRGRQSRLNRRQWPESEEEA</sequence>
<organism evidence="1 2">
    <name type="scientific">Lasiosphaeris hirsuta</name>
    <dbReference type="NCBI Taxonomy" id="260670"/>
    <lineage>
        <taxon>Eukaryota</taxon>
        <taxon>Fungi</taxon>
        <taxon>Dikarya</taxon>
        <taxon>Ascomycota</taxon>
        <taxon>Pezizomycotina</taxon>
        <taxon>Sordariomycetes</taxon>
        <taxon>Sordariomycetidae</taxon>
        <taxon>Sordariales</taxon>
        <taxon>Lasiosphaeriaceae</taxon>
        <taxon>Lasiosphaeris</taxon>
    </lineage>
</organism>
<reference evidence="1" key="1">
    <citation type="submission" date="2023-06" db="EMBL/GenBank/DDBJ databases">
        <title>Genome-scale phylogeny and comparative genomics of the fungal order Sordariales.</title>
        <authorList>
            <consortium name="Lawrence Berkeley National Laboratory"/>
            <person name="Hensen N."/>
            <person name="Bonometti L."/>
            <person name="Westerberg I."/>
            <person name="Brannstrom I.O."/>
            <person name="Guillou S."/>
            <person name="Cros-Aarteil S."/>
            <person name="Calhoun S."/>
            <person name="Haridas S."/>
            <person name="Kuo A."/>
            <person name="Mondo S."/>
            <person name="Pangilinan J."/>
            <person name="Riley R."/>
            <person name="Labutti K."/>
            <person name="Andreopoulos B."/>
            <person name="Lipzen A."/>
            <person name="Chen C."/>
            <person name="Yanf M."/>
            <person name="Daum C."/>
            <person name="Ng V."/>
            <person name="Clum A."/>
            <person name="Steindorff A."/>
            <person name="Ohm R."/>
            <person name="Martin F."/>
            <person name="Silar P."/>
            <person name="Natvig D."/>
            <person name="Lalanne C."/>
            <person name="Gautier V."/>
            <person name="Ament-Velasquez S.L."/>
            <person name="Kruys A."/>
            <person name="Hutchinson M.I."/>
            <person name="Powell A.J."/>
            <person name="Barry K."/>
            <person name="Miller A.N."/>
            <person name="Grigoriev I.V."/>
            <person name="Debuchy R."/>
            <person name="Gladieux P."/>
            <person name="Thoren M.H."/>
            <person name="Johannesson H."/>
        </authorList>
    </citation>
    <scope>NUCLEOTIDE SEQUENCE</scope>
    <source>
        <strain evidence="1">SMH4607-1</strain>
    </source>
</reference>
<protein>
    <submittedName>
        <fullName evidence="1">Uncharacterized protein</fullName>
    </submittedName>
</protein>